<dbReference type="RefSeq" id="WP_123286531.1">
    <property type="nucleotide sequence ID" value="NZ_JACIJB010000001.1"/>
</dbReference>
<organism evidence="1 2">
    <name type="scientific">Brevundimonas halotolerans</name>
    <dbReference type="NCBI Taxonomy" id="69670"/>
    <lineage>
        <taxon>Bacteria</taxon>
        <taxon>Pseudomonadati</taxon>
        <taxon>Pseudomonadota</taxon>
        <taxon>Alphaproteobacteria</taxon>
        <taxon>Caulobacterales</taxon>
        <taxon>Caulobacteraceae</taxon>
        <taxon>Brevundimonas</taxon>
    </lineage>
</organism>
<dbReference type="GO" id="GO:0016301">
    <property type="term" value="F:kinase activity"/>
    <property type="evidence" value="ECO:0007669"/>
    <property type="project" value="UniProtKB-KW"/>
</dbReference>
<dbReference type="InterPro" id="IPR036890">
    <property type="entry name" value="HATPase_C_sf"/>
</dbReference>
<dbReference type="Gene3D" id="3.30.565.10">
    <property type="entry name" value="Histidine kinase-like ATPase, C-terminal domain"/>
    <property type="match status" value="1"/>
</dbReference>
<gene>
    <name evidence="1" type="ORF">FHS65_000255</name>
</gene>
<accession>A0A7W9A1J7</accession>
<evidence type="ECO:0000313" key="2">
    <source>
        <dbReference type="Proteomes" id="UP000548978"/>
    </source>
</evidence>
<keyword evidence="1" id="KW-0808">Transferase</keyword>
<name>A0A7W9A1J7_9CAUL</name>
<proteinExistence type="predicted"/>
<protein>
    <submittedName>
        <fullName evidence="1">Two-component sensor histidine kinase</fullName>
    </submittedName>
</protein>
<dbReference type="EMBL" id="JACIJB010000001">
    <property type="protein sequence ID" value="MBB5659537.1"/>
    <property type="molecule type" value="Genomic_DNA"/>
</dbReference>
<sequence length="200" mass="21187">MGVSAIDPLDGAQPASTRELRLIQTLISIRLRGVTDPEGRRHMNWVSDLVSAMSLMVERGTRSGAPDFGTYMEETLSFWTRLCESRGLKLSVNGEVPALPDNLHLPLALVLHEIMGEVVRHYEPGAVGQAAAVAFAASATDISMVVSATTPAGDDAVHAESMALVEGLVALLGGQATASEPQRGGLTVKVHLPLTARQLQ</sequence>
<dbReference type="OrthoDB" id="9767435at2"/>
<dbReference type="Proteomes" id="UP000548978">
    <property type="component" value="Unassembled WGS sequence"/>
</dbReference>
<keyword evidence="2" id="KW-1185">Reference proteome</keyword>
<dbReference type="AlphaFoldDB" id="A0A7W9A1J7"/>
<reference evidence="1 2" key="1">
    <citation type="submission" date="2020-08" db="EMBL/GenBank/DDBJ databases">
        <title>Genomic Encyclopedia of Type Strains, Phase IV (KMG-IV): sequencing the most valuable type-strain genomes for metagenomic binning, comparative biology and taxonomic classification.</title>
        <authorList>
            <person name="Goeker M."/>
        </authorList>
    </citation>
    <scope>NUCLEOTIDE SEQUENCE [LARGE SCALE GENOMIC DNA]</scope>
    <source>
        <strain evidence="1 2">DSM 24448</strain>
    </source>
</reference>
<comment type="caution">
    <text evidence="1">The sequence shown here is derived from an EMBL/GenBank/DDBJ whole genome shotgun (WGS) entry which is preliminary data.</text>
</comment>
<evidence type="ECO:0000313" key="1">
    <source>
        <dbReference type="EMBL" id="MBB5659537.1"/>
    </source>
</evidence>
<keyword evidence="1" id="KW-0418">Kinase</keyword>